<dbReference type="PANTHER" id="PTHR41542:SF1">
    <property type="entry name" value="BLL5807 PROTEIN"/>
    <property type="match status" value="1"/>
</dbReference>
<dbReference type="InterPro" id="IPR007379">
    <property type="entry name" value="Tim44-like_dom"/>
</dbReference>
<feature type="region of interest" description="Disordered" evidence="1">
    <location>
        <begin position="43"/>
        <end position="70"/>
    </location>
</feature>
<dbReference type="SMART" id="SM00978">
    <property type="entry name" value="Tim44"/>
    <property type="match status" value="1"/>
</dbReference>
<evidence type="ECO:0000259" key="4">
    <source>
        <dbReference type="SMART" id="SM00978"/>
    </source>
</evidence>
<accession>A0A1X7APN8</accession>
<keyword evidence="6" id="KW-1185">Reference proteome</keyword>
<feature type="compositionally biased region" description="Low complexity" evidence="1">
    <location>
        <begin position="53"/>
        <end position="70"/>
    </location>
</feature>
<keyword evidence="2" id="KW-0812">Transmembrane</keyword>
<feature type="compositionally biased region" description="Low complexity" evidence="1">
    <location>
        <begin position="136"/>
        <end position="146"/>
    </location>
</feature>
<name>A0A1X7APN8_9GAMM</name>
<gene>
    <name evidence="5" type="ORF">EHSB41UT_03859</name>
</gene>
<feature type="chain" id="PRO_5012733467" evidence="3">
    <location>
        <begin position="20"/>
        <end position="333"/>
    </location>
</feature>
<feature type="signal peptide" evidence="3">
    <location>
        <begin position="1"/>
        <end position="19"/>
    </location>
</feature>
<keyword evidence="2" id="KW-1133">Transmembrane helix</keyword>
<keyword evidence="2" id="KW-0472">Membrane</keyword>
<sequence length="333" mass="36588">MKRLAMVLAVFMAFTFSMAPTDVYAKKFGGSKSFGKSFKTAPSQQTLKAQPSNNQSATRNQNQTNNQATNTAQKKKGLFGGMAGGLLGGLLAGTLIGSLLSGGGFGGMGFMDLLIFAGLAFLAFKLFKAMRGRSQAPASSQWQSQPGGFRQSDFEQPAQNTSNDFRSQPEQKPDAQFGDGFRSNGFEQPAAQPAAQGFGSEANNNDVPYNLPPDFDMNGFLRRARDHYRSIQEAWNSGDMSTIQEYVSPDLYEHLAKERAAMTGDQHTEVMYVDAEIVRADYIMGKAEVSLRFSGRYRDNVERVEEEITDIWHLEQSRSGAPWLIVGIEYANS</sequence>
<evidence type="ECO:0000256" key="1">
    <source>
        <dbReference type="SAM" id="MobiDB-lite"/>
    </source>
</evidence>
<dbReference type="Gene3D" id="3.10.450.240">
    <property type="match status" value="1"/>
</dbReference>
<organism evidence="5 6">
    <name type="scientific">Parendozoicomonas haliclonae</name>
    <dbReference type="NCBI Taxonomy" id="1960125"/>
    <lineage>
        <taxon>Bacteria</taxon>
        <taxon>Pseudomonadati</taxon>
        <taxon>Pseudomonadota</taxon>
        <taxon>Gammaproteobacteria</taxon>
        <taxon>Oceanospirillales</taxon>
        <taxon>Endozoicomonadaceae</taxon>
        <taxon>Parendozoicomonas</taxon>
    </lineage>
</organism>
<keyword evidence="3" id="KW-0732">Signal</keyword>
<dbReference type="Proteomes" id="UP000196573">
    <property type="component" value="Unassembled WGS sequence"/>
</dbReference>
<feature type="domain" description="Tim44-like" evidence="4">
    <location>
        <begin position="202"/>
        <end position="330"/>
    </location>
</feature>
<dbReference type="Pfam" id="PF04280">
    <property type="entry name" value="Tim44"/>
    <property type="match status" value="1"/>
</dbReference>
<dbReference type="EMBL" id="FWPT01000010">
    <property type="protein sequence ID" value="SMA50068.1"/>
    <property type="molecule type" value="Genomic_DNA"/>
</dbReference>
<feature type="compositionally biased region" description="Polar residues" evidence="1">
    <location>
        <begin position="157"/>
        <end position="166"/>
    </location>
</feature>
<protein>
    <submittedName>
        <fullName evidence="5">Tim44-like domain protein</fullName>
    </submittedName>
</protein>
<dbReference type="AlphaFoldDB" id="A0A1X7APN8"/>
<feature type="compositionally biased region" description="Polar residues" evidence="1">
    <location>
        <begin position="43"/>
        <end position="52"/>
    </location>
</feature>
<evidence type="ECO:0000256" key="3">
    <source>
        <dbReference type="SAM" id="SignalP"/>
    </source>
</evidence>
<dbReference type="OrthoDB" id="5298777at2"/>
<evidence type="ECO:0000313" key="6">
    <source>
        <dbReference type="Proteomes" id="UP000196573"/>
    </source>
</evidence>
<proteinExistence type="predicted"/>
<evidence type="ECO:0000313" key="5">
    <source>
        <dbReference type="EMBL" id="SMA50068.1"/>
    </source>
</evidence>
<dbReference type="SUPFAM" id="SSF54427">
    <property type="entry name" value="NTF2-like"/>
    <property type="match status" value="1"/>
</dbReference>
<feature type="region of interest" description="Disordered" evidence="1">
    <location>
        <begin position="136"/>
        <end position="210"/>
    </location>
</feature>
<evidence type="ECO:0000256" key="2">
    <source>
        <dbReference type="SAM" id="Phobius"/>
    </source>
</evidence>
<dbReference type="InterPro" id="IPR032710">
    <property type="entry name" value="NTF2-like_dom_sf"/>
</dbReference>
<dbReference type="PANTHER" id="PTHR41542">
    <property type="entry name" value="BLL5807 PROTEIN"/>
    <property type="match status" value="1"/>
</dbReference>
<reference evidence="5 6" key="1">
    <citation type="submission" date="2017-03" db="EMBL/GenBank/DDBJ databases">
        <authorList>
            <person name="Afonso C.L."/>
            <person name="Miller P.J."/>
            <person name="Scott M.A."/>
            <person name="Spackman E."/>
            <person name="Goraichik I."/>
            <person name="Dimitrov K.M."/>
            <person name="Suarez D.L."/>
            <person name="Swayne D.E."/>
        </authorList>
    </citation>
    <scope>NUCLEOTIDE SEQUENCE [LARGE SCALE GENOMIC DNA]</scope>
    <source>
        <strain evidence="5">SB41UT1</strain>
    </source>
</reference>
<feature type="transmembrane region" description="Helical" evidence="2">
    <location>
        <begin position="105"/>
        <end position="124"/>
    </location>
</feature>